<keyword evidence="2" id="KW-1185">Reference proteome</keyword>
<reference evidence="1 2" key="1">
    <citation type="submission" date="2020-10" db="EMBL/GenBank/DDBJ databases">
        <title>Whole genome sequence of oil-degrading bacteria Rhodococcus pyridinivorans strain 5Ap.</title>
        <authorList>
            <person name="Akhremchuk A.E."/>
            <person name="Valentovich L.N."/>
            <person name="Charniauskaya M.I."/>
            <person name="Bukliarevich H.A."/>
            <person name="Titok M.A."/>
        </authorList>
    </citation>
    <scope>NUCLEOTIDE SEQUENCE [LARGE SCALE GENOMIC DNA]</scope>
    <source>
        <strain evidence="1 2">5Ap</strain>
    </source>
</reference>
<evidence type="ECO:0000313" key="1">
    <source>
        <dbReference type="EMBL" id="QOV97611.1"/>
    </source>
</evidence>
<sequence length="118" mass="12724">MTIYAAAALVVAKDKTGQVRYYYEGSVIPYISAEDKKRLLAEGLVVEVDDTELLVDTAAEDPETGGPVTAGIETDGVVARPKQAADKEDWVAYAVYRGMDESEARALTKPQLIASLTE</sequence>
<gene>
    <name evidence="1" type="ORF">INP59_16945</name>
</gene>
<dbReference type="Proteomes" id="UP000593818">
    <property type="component" value="Chromosome"/>
</dbReference>
<accession>A0A7M2XKU9</accession>
<dbReference type="RefSeq" id="WP_193902397.1">
    <property type="nucleotide sequence ID" value="NZ_CP063450.1"/>
</dbReference>
<name>A0A7M2XKU9_9NOCA</name>
<proteinExistence type="predicted"/>
<organism evidence="1 2">
    <name type="scientific">Rhodococcus pyridinivorans</name>
    <dbReference type="NCBI Taxonomy" id="103816"/>
    <lineage>
        <taxon>Bacteria</taxon>
        <taxon>Bacillati</taxon>
        <taxon>Actinomycetota</taxon>
        <taxon>Actinomycetes</taxon>
        <taxon>Mycobacteriales</taxon>
        <taxon>Nocardiaceae</taxon>
        <taxon>Rhodococcus</taxon>
    </lineage>
</organism>
<dbReference type="AlphaFoldDB" id="A0A7M2XKU9"/>
<dbReference type="EMBL" id="CP063450">
    <property type="protein sequence ID" value="QOV97611.1"/>
    <property type="molecule type" value="Genomic_DNA"/>
</dbReference>
<protein>
    <submittedName>
        <fullName evidence="1">Uncharacterized protein</fullName>
    </submittedName>
</protein>
<evidence type="ECO:0000313" key="2">
    <source>
        <dbReference type="Proteomes" id="UP000593818"/>
    </source>
</evidence>